<feature type="transmembrane region" description="Helical" evidence="3">
    <location>
        <begin position="246"/>
        <end position="270"/>
    </location>
</feature>
<feature type="transmembrane region" description="Helical" evidence="3">
    <location>
        <begin position="150"/>
        <end position="168"/>
    </location>
</feature>
<gene>
    <name evidence="5" type="ORF">GB928_002250</name>
</gene>
<dbReference type="Pfam" id="PF00990">
    <property type="entry name" value="GGDEF"/>
    <property type="match status" value="1"/>
</dbReference>
<feature type="transmembrane region" description="Helical" evidence="3">
    <location>
        <begin position="95"/>
        <end position="113"/>
    </location>
</feature>
<accession>A0ABT8X8E1</accession>
<dbReference type="SUPFAM" id="SSF55073">
    <property type="entry name" value="Nucleotide cyclase"/>
    <property type="match status" value="1"/>
</dbReference>
<dbReference type="PROSITE" id="PS50887">
    <property type="entry name" value="GGDEF"/>
    <property type="match status" value="1"/>
</dbReference>
<feature type="transmembrane region" description="Helical" evidence="3">
    <location>
        <begin position="211"/>
        <end position="234"/>
    </location>
</feature>
<evidence type="ECO:0000256" key="1">
    <source>
        <dbReference type="ARBA" id="ARBA00012528"/>
    </source>
</evidence>
<dbReference type="CDD" id="cd01949">
    <property type="entry name" value="GGDEF"/>
    <property type="match status" value="1"/>
</dbReference>
<sequence>MAPGQRMPWKWWLPSSPADPAFKHPVSIRRRASGPPFCLRSLQALRLASSLCGERVLIEDVISISTLMICTFLSTVVVGIFMLQVWLTDRRHAAAGYWCLSMWVGSACTLFFALRPMGFPLLTVGLGNALAAFGYSFMWAGFRVFDRRPVYLSVVLAGPILWSLAYLFSPYVAGDVNARIVVISVIISVYSVWMAWDIWRGRKGERLPTRTLSAVFFFSHGIVYSMRIPLAIITPAEMGHGTAYSAWFAIFSLELFAHTILAAVAMLVLIKERGEALYREASRTDALTGIANRGSFFEDTRAHLEDRNEGTLMIFDLDRFKAINDTHGHVAGDAVLKHFAARISASLEEGMLFCRFGGEEFALFAPLHDMTQAEQFAERLRQEVAALNILSEGREIGVSVSIGLADVATFGADFDRLHSAADGALYAAKEAGRNRVMRAAPAAVLAGFAERLCRPPVHSAGVAAAG</sequence>
<dbReference type="NCBIfam" id="TIGR00254">
    <property type="entry name" value="GGDEF"/>
    <property type="match status" value="1"/>
</dbReference>
<dbReference type="Gene3D" id="3.30.70.270">
    <property type="match status" value="1"/>
</dbReference>
<dbReference type="EC" id="2.7.7.65" evidence="1"/>
<dbReference type="Proteomes" id="UP001177080">
    <property type="component" value="Unassembled WGS sequence"/>
</dbReference>
<organism evidence="5 6">
    <name type="scientific">Shinella curvata</name>
    <dbReference type="NCBI Taxonomy" id="1817964"/>
    <lineage>
        <taxon>Bacteria</taxon>
        <taxon>Pseudomonadati</taxon>
        <taxon>Pseudomonadota</taxon>
        <taxon>Alphaproteobacteria</taxon>
        <taxon>Hyphomicrobiales</taxon>
        <taxon>Rhizobiaceae</taxon>
        <taxon>Shinella</taxon>
    </lineage>
</organism>
<comment type="catalytic activity">
    <reaction evidence="2">
        <text>2 GTP = 3',3'-c-di-GMP + 2 diphosphate</text>
        <dbReference type="Rhea" id="RHEA:24898"/>
        <dbReference type="ChEBI" id="CHEBI:33019"/>
        <dbReference type="ChEBI" id="CHEBI:37565"/>
        <dbReference type="ChEBI" id="CHEBI:58805"/>
        <dbReference type="EC" id="2.7.7.65"/>
    </reaction>
</comment>
<feature type="transmembrane region" description="Helical" evidence="3">
    <location>
        <begin position="61"/>
        <end position="83"/>
    </location>
</feature>
<evidence type="ECO:0000313" key="5">
    <source>
        <dbReference type="EMBL" id="MDO6120000.1"/>
    </source>
</evidence>
<dbReference type="InterPro" id="IPR050469">
    <property type="entry name" value="Diguanylate_Cyclase"/>
</dbReference>
<dbReference type="InterPro" id="IPR043128">
    <property type="entry name" value="Rev_trsase/Diguanyl_cyclase"/>
</dbReference>
<keyword evidence="3" id="KW-0812">Transmembrane</keyword>
<dbReference type="InterPro" id="IPR000160">
    <property type="entry name" value="GGDEF_dom"/>
</dbReference>
<feature type="domain" description="GGDEF" evidence="4">
    <location>
        <begin position="308"/>
        <end position="441"/>
    </location>
</feature>
<evidence type="ECO:0000259" key="4">
    <source>
        <dbReference type="PROSITE" id="PS50887"/>
    </source>
</evidence>
<name>A0ABT8X8E1_9HYPH</name>
<evidence type="ECO:0000256" key="3">
    <source>
        <dbReference type="SAM" id="Phobius"/>
    </source>
</evidence>
<proteinExistence type="predicted"/>
<keyword evidence="6" id="KW-1185">Reference proteome</keyword>
<protein>
    <recommendedName>
        <fullName evidence="1">diguanylate cyclase</fullName>
        <ecNumber evidence="1">2.7.7.65</ecNumber>
    </recommendedName>
</protein>
<feature type="transmembrane region" description="Helical" evidence="3">
    <location>
        <begin position="180"/>
        <end position="199"/>
    </location>
</feature>
<comment type="caution">
    <text evidence="5">The sequence shown here is derived from an EMBL/GenBank/DDBJ whole genome shotgun (WGS) entry which is preliminary data.</text>
</comment>
<dbReference type="InterPro" id="IPR029787">
    <property type="entry name" value="Nucleotide_cyclase"/>
</dbReference>
<evidence type="ECO:0000313" key="6">
    <source>
        <dbReference type="Proteomes" id="UP001177080"/>
    </source>
</evidence>
<dbReference type="EMBL" id="WHSC02000001">
    <property type="protein sequence ID" value="MDO6120000.1"/>
    <property type="molecule type" value="Genomic_DNA"/>
</dbReference>
<feature type="transmembrane region" description="Helical" evidence="3">
    <location>
        <begin position="119"/>
        <end position="138"/>
    </location>
</feature>
<keyword evidence="3" id="KW-1133">Transmembrane helix</keyword>
<dbReference type="PANTHER" id="PTHR45138:SF9">
    <property type="entry name" value="DIGUANYLATE CYCLASE DGCM-RELATED"/>
    <property type="match status" value="1"/>
</dbReference>
<evidence type="ECO:0000256" key="2">
    <source>
        <dbReference type="ARBA" id="ARBA00034247"/>
    </source>
</evidence>
<keyword evidence="3" id="KW-0472">Membrane</keyword>
<dbReference type="PANTHER" id="PTHR45138">
    <property type="entry name" value="REGULATORY COMPONENTS OF SENSORY TRANSDUCTION SYSTEM"/>
    <property type="match status" value="1"/>
</dbReference>
<dbReference type="SMART" id="SM00267">
    <property type="entry name" value="GGDEF"/>
    <property type="match status" value="1"/>
</dbReference>
<reference evidence="5" key="1">
    <citation type="submission" date="2022-04" db="EMBL/GenBank/DDBJ databases">
        <title>Shinella lacus sp. nov., a novel member of the genus Shinella from water.</title>
        <authorList>
            <person name="Deng Y."/>
        </authorList>
    </citation>
    <scope>NUCLEOTIDE SEQUENCE</scope>
    <source>
        <strain evidence="5">JCM 31239</strain>
    </source>
</reference>